<comment type="caution">
    <text evidence="3">The sequence shown here is derived from an EMBL/GenBank/DDBJ whole genome shotgun (WGS) entry which is preliminary data.</text>
</comment>
<dbReference type="InterPro" id="IPR036034">
    <property type="entry name" value="PDZ_sf"/>
</dbReference>
<feature type="transmembrane region" description="Helical" evidence="1">
    <location>
        <begin position="58"/>
        <end position="76"/>
    </location>
</feature>
<dbReference type="Pfam" id="PF17820">
    <property type="entry name" value="PDZ_6"/>
    <property type="match status" value="1"/>
</dbReference>
<dbReference type="SUPFAM" id="SSF50156">
    <property type="entry name" value="PDZ domain-like"/>
    <property type="match status" value="1"/>
</dbReference>
<dbReference type="Proteomes" id="UP000037405">
    <property type="component" value="Unassembled WGS sequence"/>
</dbReference>
<feature type="transmembrane region" description="Helical" evidence="1">
    <location>
        <begin position="186"/>
        <end position="204"/>
    </location>
</feature>
<evidence type="ECO:0000313" key="4">
    <source>
        <dbReference type="Proteomes" id="UP000037405"/>
    </source>
</evidence>
<evidence type="ECO:0000259" key="2">
    <source>
        <dbReference type="PROSITE" id="PS50106"/>
    </source>
</evidence>
<gene>
    <name evidence="3" type="ORF">AF331_16000</name>
</gene>
<keyword evidence="4" id="KW-1185">Reference proteome</keyword>
<dbReference type="PATRIC" id="fig|189381.12.peg.4189"/>
<dbReference type="SMART" id="SM00228">
    <property type="entry name" value="PDZ"/>
    <property type="match status" value="1"/>
</dbReference>
<dbReference type="Gene3D" id="2.30.42.10">
    <property type="match status" value="1"/>
</dbReference>
<feature type="domain" description="PDZ" evidence="2">
    <location>
        <begin position="302"/>
        <end position="360"/>
    </location>
</feature>
<dbReference type="STRING" id="189381.GCA_900166615_02056"/>
<organism evidence="3 4">
    <name type="scientific">Rossellomorea marisflavi</name>
    <dbReference type="NCBI Taxonomy" id="189381"/>
    <lineage>
        <taxon>Bacteria</taxon>
        <taxon>Bacillati</taxon>
        <taxon>Bacillota</taxon>
        <taxon>Bacilli</taxon>
        <taxon>Bacillales</taxon>
        <taxon>Bacillaceae</taxon>
        <taxon>Rossellomorea</taxon>
    </lineage>
</organism>
<dbReference type="EMBL" id="LGUE01000005">
    <property type="protein sequence ID" value="KON83676.1"/>
    <property type="molecule type" value="Genomic_DNA"/>
</dbReference>
<dbReference type="PROSITE" id="PS50106">
    <property type="entry name" value="PDZ"/>
    <property type="match status" value="1"/>
</dbReference>
<protein>
    <recommendedName>
        <fullName evidence="2">PDZ domain-containing protein</fullName>
    </recommendedName>
</protein>
<proteinExistence type="predicted"/>
<accession>A0A0M0G2G8</accession>
<reference evidence="4" key="1">
    <citation type="submission" date="2015-07" db="EMBL/GenBank/DDBJ databases">
        <title>Fjat-14235 jcm11544.</title>
        <authorList>
            <person name="Liu B."/>
            <person name="Wang J."/>
            <person name="Zhu Y."/>
            <person name="Liu G."/>
            <person name="Chen Q."/>
            <person name="Chen Z."/>
            <person name="Lan J."/>
            <person name="Che J."/>
            <person name="Ge C."/>
            <person name="Shi H."/>
            <person name="Pan Z."/>
            <person name="Liu X."/>
        </authorList>
    </citation>
    <scope>NUCLEOTIDE SEQUENCE [LARGE SCALE GENOMIC DNA]</scope>
    <source>
        <strain evidence="4">JCM 11544</strain>
    </source>
</reference>
<feature type="transmembrane region" description="Helical" evidence="1">
    <location>
        <begin position="244"/>
        <end position="264"/>
    </location>
</feature>
<feature type="transmembrane region" description="Helical" evidence="1">
    <location>
        <begin position="103"/>
        <end position="120"/>
    </location>
</feature>
<dbReference type="InterPro" id="IPR001478">
    <property type="entry name" value="PDZ"/>
</dbReference>
<keyword evidence="1" id="KW-0812">Transmembrane</keyword>
<feature type="transmembrane region" description="Helical" evidence="1">
    <location>
        <begin position="210"/>
        <end position="232"/>
    </location>
</feature>
<feature type="transmembrane region" description="Helical" evidence="1">
    <location>
        <begin position="82"/>
        <end position="98"/>
    </location>
</feature>
<dbReference type="AlphaFoldDB" id="A0A0M0G2G8"/>
<name>A0A0M0G2G8_9BACI</name>
<sequence>MLETWLLEIAKSLGKFVLNPLFPLSLLFAILVGYFRVKRERSDFHTRLLDGYNDLRVLLSYGLVLGLAFSIVTLGLGLTVPVISLVVIGAVTILFALTGRFQLLSAGITVGFSYLLLWAWDFSGLDIPYIPELENGNLLGFLPLLAGLLLMIEGILIRLSGWKGTSPKWIKSPRGMKVGALQSKKLWLVPMILFVPEGSLPPIFDWWPVVSLGNTDLALVCVPFLLGFSLLVRSALPAIVVRPVGANVFWFGAFITTVAAAGYWVTEASIAAGALALLARIWMAVSTSKKEAEKPYYFKRQPAGLMILGIIPGSPAETLSLRVGEIILKVNGNEISNEREFYEALQKNGAYCKLEVIGTNAENRFTQGALYEGDHHELGLLFTYQDERWETDQVS</sequence>
<keyword evidence="1" id="KW-1133">Transmembrane helix</keyword>
<keyword evidence="1" id="KW-0472">Membrane</keyword>
<dbReference type="InterPro" id="IPR041489">
    <property type="entry name" value="PDZ_6"/>
</dbReference>
<feature type="transmembrane region" description="Helical" evidence="1">
    <location>
        <begin position="20"/>
        <end position="37"/>
    </location>
</feature>
<evidence type="ECO:0000313" key="3">
    <source>
        <dbReference type="EMBL" id="KON83676.1"/>
    </source>
</evidence>
<feature type="transmembrane region" description="Helical" evidence="1">
    <location>
        <begin position="140"/>
        <end position="159"/>
    </location>
</feature>
<evidence type="ECO:0000256" key="1">
    <source>
        <dbReference type="SAM" id="Phobius"/>
    </source>
</evidence>
<dbReference type="OrthoDB" id="198399at2"/>